<protein>
    <submittedName>
        <fullName evidence="2">Uncharacterized protein</fullName>
    </submittedName>
</protein>
<reference evidence="2" key="1">
    <citation type="submission" date="2015-06" db="UniProtKB">
        <authorList>
            <consortium name="EnsemblPlants"/>
        </authorList>
    </citation>
    <scope>IDENTIFICATION</scope>
</reference>
<sequence length="129" mass="13825">MAGAHLLAPPPPPPSALPSGSSTARSCRSSRFRFSPPASPLAVVRRRPDLDGRAHPQGQAGAVLQQSGLLGVDAVCIHLEHLFALGSHHVVVIVVAYIQPILCRRLRDMRAGSELKALLLFNGLRNLFK</sequence>
<dbReference type="EnsemblPlants" id="EMT04278">
    <property type="protein sequence ID" value="EMT04278"/>
    <property type="gene ID" value="F775_06423"/>
</dbReference>
<accession>M8BC16</accession>
<proteinExistence type="predicted"/>
<name>M8BC16_AEGTA</name>
<evidence type="ECO:0000256" key="1">
    <source>
        <dbReference type="SAM" id="MobiDB-lite"/>
    </source>
</evidence>
<organism evidence="2">
    <name type="scientific">Aegilops tauschii</name>
    <name type="common">Tausch's goatgrass</name>
    <name type="synonym">Aegilops squarrosa</name>
    <dbReference type="NCBI Taxonomy" id="37682"/>
    <lineage>
        <taxon>Eukaryota</taxon>
        <taxon>Viridiplantae</taxon>
        <taxon>Streptophyta</taxon>
        <taxon>Embryophyta</taxon>
        <taxon>Tracheophyta</taxon>
        <taxon>Spermatophyta</taxon>
        <taxon>Magnoliopsida</taxon>
        <taxon>Liliopsida</taxon>
        <taxon>Poales</taxon>
        <taxon>Poaceae</taxon>
        <taxon>BOP clade</taxon>
        <taxon>Pooideae</taxon>
        <taxon>Triticodae</taxon>
        <taxon>Triticeae</taxon>
        <taxon>Triticinae</taxon>
        <taxon>Aegilops</taxon>
    </lineage>
</organism>
<dbReference type="AlphaFoldDB" id="M8BC16"/>
<feature type="region of interest" description="Disordered" evidence="1">
    <location>
        <begin position="1"/>
        <end position="40"/>
    </location>
</feature>
<feature type="compositionally biased region" description="Low complexity" evidence="1">
    <location>
        <begin position="17"/>
        <end position="36"/>
    </location>
</feature>
<evidence type="ECO:0000313" key="2">
    <source>
        <dbReference type="EnsemblPlants" id="EMT04278"/>
    </source>
</evidence>